<dbReference type="Pfam" id="PF10250">
    <property type="entry name" value="O-FucT"/>
    <property type="match status" value="1"/>
</dbReference>
<evidence type="ECO:0000313" key="14">
    <source>
        <dbReference type="Ensembl" id="ENSCINP00000003772.3"/>
    </source>
</evidence>
<protein>
    <recommendedName>
        <fullName evidence="9">GDP-fucose protein O-fucosyltransferase 2</fullName>
        <ecNumber evidence="3">2.4.1.221</ecNumber>
    </recommendedName>
    <alternativeName>
        <fullName evidence="10">Peptide-O-fucosyltransferase 2</fullName>
    </alternativeName>
</protein>
<evidence type="ECO:0000256" key="7">
    <source>
        <dbReference type="ARBA" id="ARBA00023277"/>
    </source>
</evidence>
<reference evidence="14" key="2">
    <citation type="submission" date="2025-08" db="UniProtKB">
        <authorList>
            <consortium name="Ensembl"/>
        </authorList>
    </citation>
    <scope>IDENTIFICATION</scope>
</reference>
<dbReference type="InterPro" id="IPR019378">
    <property type="entry name" value="GDP-Fuc_O-FucTrfase"/>
</dbReference>
<evidence type="ECO:0000256" key="11">
    <source>
        <dbReference type="ARBA" id="ARBA00047273"/>
    </source>
</evidence>
<accession>A0A1W2WG52</accession>
<dbReference type="GO" id="GO:0046922">
    <property type="term" value="F:peptide-O-fucosyltransferase activity"/>
    <property type="evidence" value="ECO:0000318"/>
    <property type="project" value="GO_Central"/>
</dbReference>
<dbReference type="OMA" id="FINTAMN"/>
<feature type="signal peptide" evidence="13">
    <location>
        <begin position="1"/>
        <end position="23"/>
    </location>
</feature>
<evidence type="ECO:0000256" key="1">
    <source>
        <dbReference type="ARBA" id="ARBA00004240"/>
    </source>
</evidence>
<keyword evidence="13" id="KW-0732">Signal</keyword>
<evidence type="ECO:0000256" key="9">
    <source>
        <dbReference type="ARBA" id="ARBA00026232"/>
    </source>
</evidence>
<reference evidence="14" key="3">
    <citation type="submission" date="2025-09" db="UniProtKB">
        <authorList>
            <consortium name="Ensembl"/>
        </authorList>
    </citation>
    <scope>IDENTIFICATION</scope>
</reference>
<dbReference type="GO" id="GO:0005783">
    <property type="term" value="C:endoplasmic reticulum"/>
    <property type="evidence" value="ECO:0007669"/>
    <property type="project" value="UniProtKB-SubCell"/>
</dbReference>
<evidence type="ECO:0000256" key="4">
    <source>
        <dbReference type="ARBA" id="ARBA00022679"/>
    </source>
</evidence>
<comment type="subcellular location">
    <subcellularLocation>
        <location evidence="1">Endoplasmic reticulum</location>
    </subcellularLocation>
</comment>
<evidence type="ECO:0000256" key="5">
    <source>
        <dbReference type="ARBA" id="ARBA00022824"/>
    </source>
</evidence>
<dbReference type="Gene3D" id="3.40.50.11350">
    <property type="match status" value="1"/>
</dbReference>
<dbReference type="Gene3D" id="3.40.50.11340">
    <property type="match status" value="1"/>
</dbReference>
<dbReference type="EC" id="2.4.1.221" evidence="3"/>
<comment type="catalytic activity">
    <reaction evidence="11">
        <text>L-threonyl-[protein] + GDP-beta-L-fucose = 3-O-(alpha-L-fucosyl)-L-threonyl-[protein] + GDP + H(+)</text>
        <dbReference type="Rhea" id="RHEA:70491"/>
        <dbReference type="Rhea" id="RHEA-COMP:11060"/>
        <dbReference type="Rhea" id="RHEA-COMP:17915"/>
        <dbReference type="ChEBI" id="CHEBI:15378"/>
        <dbReference type="ChEBI" id="CHEBI:30013"/>
        <dbReference type="ChEBI" id="CHEBI:57273"/>
        <dbReference type="ChEBI" id="CHEBI:58189"/>
        <dbReference type="ChEBI" id="CHEBI:189631"/>
        <dbReference type="EC" id="2.4.1.221"/>
    </reaction>
    <physiologicalReaction direction="left-to-right" evidence="11">
        <dbReference type="Rhea" id="RHEA:70492"/>
    </physiologicalReaction>
</comment>
<keyword evidence="5" id="KW-0256">Endoplasmic reticulum</keyword>
<evidence type="ECO:0000256" key="10">
    <source>
        <dbReference type="ARBA" id="ARBA00033083"/>
    </source>
</evidence>
<comment type="catalytic activity">
    <reaction evidence="12">
        <text>L-seryl-[protein] + GDP-beta-L-fucose = 3-O-(alpha-L-fucosyl)-L-seryl-[protein] + GDP + H(+)</text>
        <dbReference type="Rhea" id="RHEA:63644"/>
        <dbReference type="Rhea" id="RHEA-COMP:9863"/>
        <dbReference type="Rhea" id="RHEA-COMP:17914"/>
        <dbReference type="ChEBI" id="CHEBI:15378"/>
        <dbReference type="ChEBI" id="CHEBI:29999"/>
        <dbReference type="ChEBI" id="CHEBI:57273"/>
        <dbReference type="ChEBI" id="CHEBI:58189"/>
        <dbReference type="ChEBI" id="CHEBI:189632"/>
        <dbReference type="EC" id="2.4.1.221"/>
    </reaction>
    <physiologicalReaction direction="left-to-right" evidence="12">
        <dbReference type="Rhea" id="RHEA:63645"/>
    </physiologicalReaction>
</comment>
<dbReference type="HOGENOM" id="CLU_507076_0_0_1"/>
<comment type="similarity">
    <text evidence="8">Belongs to the glycosyltransferase 68 family.</text>
</comment>
<comment type="pathway">
    <text evidence="2">Protein modification; protein glycosylation.</text>
</comment>
<dbReference type="Proteomes" id="UP000008144">
    <property type="component" value="Unassembled WGS sequence"/>
</dbReference>
<dbReference type="InterPro" id="IPR045130">
    <property type="entry name" value="OFUT2-like"/>
</dbReference>
<keyword evidence="6" id="KW-0294">Fucose metabolism</keyword>
<name>F6SJY4_CIOIN</name>
<evidence type="ECO:0000256" key="8">
    <source>
        <dbReference type="ARBA" id="ARBA00025803"/>
    </source>
</evidence>
<gene>
    <name evidence="14" type="primary">LOC100175784</name>
</gene>
<evidence type="ECO:0000256" key="3">
    <source>
        <dbReference type="ARBA" id="ARBA00012196"/>
    </source>
</evidence>
<evidence type="ECO:0000256" key="12">
    <source>
        <dbReference type="ARBA" id="ARBA00048647"/>
    </source>
</evidence>
<evidence type="ECO:0000256" key="13">
    <source>
        <dbReference type="SAM" id="SignalP"/>
    </source>
</evidence>
<feature type="chain" id="PRO_5014090064" description="GDP-fucose protein O-fucosyltransferase 2" evidence="13">
    <location>
        <begin position="24"/>
        <end position="537"/>
    </location>
</feature>
<dbReference type="CDD" id="cd11296">
    <property type="entry name" value="O-FucT_like"/>
    <property type="match status" value="1"/>
</dbReference>
<keyword evidence="4" id="KW-0808">Transferase</keyword>
<dbReference type="PANTHER" id="PTHR13398">
    <property type="entry name" value="GDP-FUCOSE PROTEIN O-FUCOSYLTRANSFERASE 2"/>
    <property type="match status" value="1"/>
</dbReference>
<dbReference type="PANTHER" id="PTHR13398:SF0">
    <property type="entry name" value="GDP-FUCOSE PROTEIN O-FUCOSYLTRANSFERASE 2"/>
    <property type="match status" value="1"/>
</dbReference>
<dbReference type="InParanoid" id="F6SJY4"/>
<reference evidence="15" key="1">
    <citation type="journal article" date="2002" name="Science">
        <title>The draft genome of Ciona intestinalis: insights into chordate and vertebrate origins.</title>
        <authorList>
            <person name="Dehal P."/>
            <person name="Satou Y."/>
            <person name="Campbell R.K."/>
            <person name="Chapman J."/>
            <person name="Degnan B."/>
            <person name="De Tomaso A."/>
            <person name="Davidson B."/>
            <person name="Di Gregorio A."/>
            <person name="Gelpke M."/>
            <person name="Goodstein D.M."/>
            <person name="Harafuji N."/>
            <person name="Hastings K.E."/>
            <person name="Ho I."/>
            <person name="Hotta K."/>
            <person name="Huang W."/>
            <person name="Kawashima T."/>
            <person name="Lemaire P."/>
            <person name="Martinez D."/>
            <person name="Meinertzhagen I.A."/>
            <person name="Necula S."/>
            <person name="Nonaka M."/>
            <person name="Putnam N."/>
            <person name="Rash S."/>
            <person name="Saiga H."/>
            <person name="Satake M."/>
            <person name="Terry A."/>
            <person name="Yamada L."/>
            <person name="Wang H.G."/>
            <person name="Awazu S."/>
            <person name="Azumi K."/>
            <person name="Boore J."/>
            <person name="Branno M."/>
            <person name="Chin-Bow S."/>
            <person name="DeSantis R."/>
            <person name="Doyle S."/>
            <person name="Francino P."/>
            <person name="Keys D.N."/>
            <person name="Haga S."/>
            <person name="Hayashi H."/>
            <person name="Hino K."/>
            <person name="Imai K.S."/>
            <person name="Inaba K."/>
            <person name="Kano S."/>
            <person name="Kobayashi K."/>
            <person name="Kobayashi M."/>
            <person name="Lee B.I."/>
            <person name="Makabe K.W."/>
            <person name="Manohar C."/>
            <person name="Matassi G."/>
            <person name="Medina M."/>
            <person name="Mochizuki Y."/>
            <person name="Mount S."/>
            <person name="Morishita T."/>
            <person name="Miura S."/>
            <person name="Nakayama A."/>
            <person name="Nishizaka S."/>
            <person name="Nomoto H."/>
            <person name="Ohta F."/>
            <person name="Oishi K."/>
            <person name="Rigoutsos I."/>
            <person name="Sano M."/>
            <person name="Sasaki A."/>
            <person name="Sasakura Y."/>
            <person name="Shoguchi E."/>
            <person name="Shin-i T."/>
            <person name="Spagnuolo A."/>
            <person name="Stainier D."/>
            <person name="Suzuki M.M."/>
            <person name="Tassy O."/>
            <person name="Takatori N."/>
            <person name="Tokuoka M."/>
            <person name="Yagi K."/>
            <person name="Yoshizaki F."/>
            <person name="Wada S."/>
            <person name="Zhang C."/>
            <person name="Hyatt P.D."/>
            <person name="Larimer F."/>
            <person name="Detter C."/>
            <person name="Doggett N."/>
            <person name="Glavina T."/>
            <person name="Hawkins T."/>
            <person name="Richardson P."/>
            <person name="Lucas S."/>
            <person name="Kohara Y."/>
            <person name="Levine M."/>
            <person name="Satoh N."/>
            <person name="Rokhsar D.S."/>
        </authorList>
    </citation>
    <scope>NUCLEOTIDE SEQUENCE [LARGE SCALE GENOMIC DNA]</scope>
</reference>
<proteinExistence type="inferred from homology"/>
<sequence length="537" mass="62020">MHKIHRSFCGLCLTLCFVCYVLHRNISDPELSDYLNGKDKNSIIEHENEINLLRNKLSHVTNQEQSSFPNSYQNNITNQLSRCRKWKPSDWLLKNAKHLAPHFKTSPTRFLLPWLYNGPNNQLLGLRQAIFVALHLNRTLVMPTFQKHFNDGSTDGELSYIDANHRLDVPTLQRLISVITVEEYRKRCGPKVDIVFFGTTTHNMQWTVDSLKNAEKLYNLDFIAEKYKPPNTMVGGDSIVKTSFLPAKGSSFVFEASHDMVLSQFESSLSCALYAFPFRELRFVKSEIENTQINAKKFLENGKVESVPGSLLYDIITEHTQCPHYIQEIADAYIEKRFKNKEYIALHWRYDKDDFYKFMCTEGGNKQKANGKVSRFFKTFCREIFNMTSSTLPRGIRGFLTKVVKKSKHLDLPVYVAAPSSLTEWISTGFKQHAVEFGLLYYDAQDLRDFFREEDFMNRCSFVKRNANDVISLVETEISIESSIFFGSRLSSWTDNVKASKKFKRRPSSQLNQIGCNVDVLVTKYAAVVIGSLRFYL</sequence>
<evidence type="ECO:0000256" key="2">
    <source>
        <dbReference type="ARBA" id="ARBA00004922"/>
    </source>
</evidence>
<evidence type="ECO:0000256" key="6">
    <source>
        <dbReference type="ARBA" id="ARBA00023253"/>
    </source>
</evidence>
<dbReference type="Ensembl" id="ENSCINT00000003772.3">
    <property type="protein sequence ID" value="ENSCINP00000003772.3"/>
    <property type="gene ID" value="ENSCING00000001876.3"/>
</dbReference>
<accession>F6SJY4</accession>
<organism evidence="14 15">
    <name type="scientific">Ciona intestinalis</name>
    <name type="common">Transparent sea squirt</name>
    <name type="synonym">Ascidia intestinalis</name>
    <dbReference type="NCBI Taxonomy" id="7719"/>
    <lineage>
        <taxon>Eukaryota</taxon>
        <taxon>Metazoa</taxon>
        <taxon>Chordata</taxon>
        <taxon>Tunicata</taxon>
        <taxon>Ascidiacea</taxon>
        <taxon>Phlebobranchia</taxon>
        <taxon>Cionidae</taxon>
        <taxon>Ciona</taxon>
    </lineage>
</organism>
<dbReference type="GeneTree" id="ENSGT00390000016063"/>
<evidence type="ECO:0000313" key="15">
    <source>
        <dbReference type="Proteomes" id="UP000008144"/>
    </source>
</evidence>
<dbReference type="GO" id="GO:0006004">
    <property type="term" value="P:fucose metabolic process"/>
    <property type="evidence" value="ECO:0007669"/>
    <property type="project" value="UniProtKB-KW"/>
</dbReference>
<keyword evidence="7" id="KW-0119">Carbohydrate metabolism</keyword>
<keyword evidence="15" id="KW-1185">Reference proteome</keyword>
<dbReference type="AlphaFoldDB" id="F6SJY4"/>